<dbReference type="Proteomes" id="UP000018849">
    <property type="component" value="Unassembled WGS sequence"/>
</dbReference>
<accession>A0A656JQK4</accession>
<organism evidence="1 2">
    <name type="scientific">Pseudomonas syringae pv. actinidiae ICMP 19096</name>
    <dbReference type="NCBI Taxonomy" id="1194405"/>
    <lineage>
        <taxon>Bacteria</taxon>
        <taxon>Pseudomonadati</taxon>
        <taxon>Pseudomonadota</taxon>
        <taxon>Gammaproteobacteria</taxon>
        <taxon>Pseudomonadales</taxon>
        <taxon>Pseudomonadaceae</taxon>
        <taxon>Pseudomonas</taxon>
        <taxon>Pseudomonas syringae</taxon>
    </lineage>
</organism>
<reference evidence="1 2" key="1">
    <citation type="journal article" date="2013" name="PLoS Pathog.">
        <title>Genomic analysis of the Kiwifruit pathogen Pseudomonas syringae pv. actinidiae provides insight into the origins of an emergent plant disease.</title>
        <authorList>
            <person name="McCann H.C."/>
            <person name="Rikkerink E.H."/>
            <person name="Bertels F."/>
            <person name="Fiers M."/>
            <person name="Lu A."/>
            <person name="Rees-George J."/>
            <person name="Andersen M.T."/>
            <person name="Gleave A.P."/>
            <person name="Haubold B."/>
            <person name="Wohlers M.W."/>
            <person name="Guttman D.S."/>
            <person name="Wang P.W."/>
            <person name="Straub C."/>
            <person name="Vanneste J.L."/>
            <person name="Rainey P.B."/>
            <person name="Templeton M.D."/>
        </authorList>
    </citation>
    <scope>NUCLEOTIDE SEQUENCE [LARGE SCALE GENOMIC DNA]</scope>
    <source>
        <strain evidence="1 2">ICMP 19096</strain>
    </source>
</reference>
<evidence type="ECO:0000313" key="2">
    <source>
        <dbReference type="Proteomes" id="UP000018849"/>
    </source>
</evidence>
<dbReference type="EMBL" id="AOKF01002813">
    <property type="protein sequence ID" value="EPN44660.1"/>
    <property type="molecule type" value="Genomic_DNA"/>
</dbReference>
<proteinExistence type="predicted"/>
<feature type="non-terminal residue" evidence="1">
    <location>
        <position position="1"/>
    </location>
</feature>
<gene>
    <name evidence="1" type="ORF">A245_32898</name>
</gene>
<comment type="caution">
    <text evidence="1">The sequence shown here is derived from an EMBL/GenBank/DDBJ whole genome shotgun (WGS) entry which is preliminary data.</text>
</comment>
<sequence length="43" mass="5175">EHGLDRHWRNARVHTLHDPVRWKFHAIGNYYLNDTNPPLRGTI</sequence>
<evidence type="ECO:0000313" key="1">
    <source>
        <dbReference type="EMBL" id="EPN44660.1"/>
    </source>
</evidence>
<dbReference type="Gene3D" id="1.20.140.10">
    <property type="entry name" value="Butyryl-CoA Dehydrogenase, subunit A, domain 3"/>
    <property type="match status" value="1"/>
</dbReference>
<dbReference type="AlphaFoldDB" id="A0A656JQK4"/>
<name>A0A656JQK4_PSESF</name>
<protein>
    <submittedName>
        <fullName evidence="1">Acyl-CoA dehydrogenase</fullName>
    </submittedName>
</protein>